<evidence type="ECO:0000256" key="1">
    <source>
        <dbReference type="SAM" id="Phobius"/>
    </source>
</evidence>
<evidence type="ECO:0000313" key="3">
    <source>
        <dbReference type="Proteomes" id="UP000278981"/>
    </source>
</evidence>
<keyword evidence="1" id="KW-0472">Membrane</keyword>
<protein>
    <submittedName>
        <fullName evidence="2">Uncharacterized protein</fullName>
    </submittedName>
</protein>
<dbReference type="AlphaFoldDB" id="A0A3N9XZK6"/>
<gene>
    <name evidence="2" type="ORF">DDE19_08200</name>
</gene>
<name>A0A3N9XZK6_9ACTN</name>
<feature type="transmembrane region" description="Helical" evidence="1">
    <location>
        <begin position="32"/>
        <end position="55"/>
    </location>
</feature>
<evidence type="ECO:0000313" key="2">
    <source>
        <dbReference type="EMBL" id="RQX18329.1"/>
    </source>
</evidence>
<keyword evidence="1" id="KW-1133">Transmembrane helix</keyword>
<organism evidence="2 3">
    <name type="scientific">Micromonospora ureilytica</name>
    <dbReference type="NCBI Taxonomy" id="709868"/>
    <lineage>
        <taxon>Bacteria</taxon>
        <taxon>Bacillati</taxon>
        <taxon>Actinomycetota</taxon>
        <taxon>Actinomycetes</taxon>
        <taxon>Micromonosporales</taxon>
        <taxon>Micromonosporaceae</taxon>
        <taxon>Micromonospora</taxon>
    </lineage>
</organism>
<proteinExistence type="predicted"/>
<sequence>MVVRMPAPLHVGGPGQPTLPVPFPVMGAIKPWHISVLCCLVVTAVLVVGLVVFFIKRSNSR</sequence>
<reference evidence="2 3" key="1">
    <citation type="submission" date="2018-04" db="EMBL/GenBank/DDBJ databases">
        <title>Micromonosporas from Atacama Desert.</title>
        <authorList>
            <person name="Carro L."/>
            <person name="Klenk H.-P."/>
            <person name="Goodfellow M."/>
        </authorList>
    </citation>
    <scope>NUCLEOTIDE SEQUENCE [LARGE SCALE GENOMIC DNA]</scope>
    <source>
        <strain evidence="2 3">LB19</strain>
    </source>
</reference>
<keyword evidence="1" id="KW-0812">Transmembrane</keyword>
<dbReference type="Proteomes" id="UP000278981">
    <property type="component" value="Unassembled WGS sequence"/>
</dbReference>
<dbReference type="EMBL" id="QDGB01000196">
    <property type="protein sequence ID" value="RQX18329.1"/>
    <property type="molecule type" value="Genomic_DNA"/>
</dbReference>
<comment type="caution">
    <text evidence="2">The sequence shown here is derived from an EMBL/GenBank/DDBJ whole genome shotgun (WGS) entry which is preliminary data.</text>
</comment>
<accession>A0A3N9XZK6</accession>